<protein>
    <submittedName>
        <fullName evidence="2">Glycosyltransferase</fullName>
        <ecNumber evidence="2">2.4.-.-</ecNumber>
    </submittedName>
</protein>
<keyword evidence="2" id="KW-0328">Glycosyltransferase</keyword>
<dbReference type="Proteomes" id="UP001548832">
    <property type="component" value="Unassembled WGS sequence"/>
</dbReference>
<evidence type="ECO:0000313" key="2">
    <source>
        <dbReference type="EMBL" id="MET2827815.1"/>
    </source>
</evidence>
<dbReference type="InterPro" id="IPR029044">
    <property type="entry name" value="Nucleotide-diphossugar_trans"/>
</dbReference>
<dbReference type="EMBL" id="JBEWSZ010000001">
    <property type="protein sequence ID" value="MET2827815.1"/>
    <property type="molecule type" value="Genomic_DNA"/>
</dbReference>
<organism evidence="2 3">
    <name type="scientific">Mesorhizobium shangrilense</name>
    <dbReference type="NCBI Taxonomy" id="460060"/>
    <lineage>
        <taxon>Bacteria</taxon>
        <taxon>Pseudomonadati</taxon>
        <taxon>Pseudomonadota</taxon>
        <taxon>Alphaproteobacteria</taxon>
        <taxon>Hyphomicrobiales</taxon>
        <taxon>Phyllobacteriaceae</taxon>
        <taxon>Mesorhizobium</taxon>
    </lineage>
</organism>
<dbReference type="RefSeq" id="WP_354459824.1">
    <property type="nucleotide sequence ID" value="NZ_JBEWSZ010000001.1"/>
</dbReference>
<reference evidence="2 3" key="1">
    <citation type="submission" date="2024-06" db="EMBL/GenBank/DDBJ databases">
        <authorList>
            <person name="Kim D.-U."/>
        </authorList>
    </citation>
    <scope>NUCLEOTIDE SEQUENCE [LARGE SCALE GENOMIC DNA]</scope>
    <source>
        <strain evidence="2 3">KACC15460</strain>
    </source>
</reference>
<proteinExistence type="predicted"/>
<keyword evidence="2" id="KW-0808">Transferase</keyword>
<gene>
    <name evidence="2" type="ORF">ABVQ20_12600</name>
</gene>
<evidence type="ECO:0000313" key="3">
    <source>
        <dbReference type="Proteomes" id="UP001548832"/>
    </source>
</evidence>
<dbReference type="EC" id="2.4.-.-" evidence="2"/>
<dbReference type="GO" id="GO:0016757">
    <property type="term" value="F:glycosyltransferase activity"/>
    <property type="evidence" value="ECO:0007669"/>
    <property type="project" value="UniProtKB-KW"/>
</dbReference>
<dbReference type="SUPFAM" id="SSF53448">
    <property type="entry name" value="Nucleotide-diphospho-sugar transferases"/>
    <property type="match status" value="1"/>
</dbReference>
<dbReference type="Gene3D" id="3.90.550.10">
    <property type="entry name" value="Spore Coat Polysaccharide Biosynthesis Protein SpsA, Chain A"/>
    <property type="match status" value="1"/>
</dbReference>
<sequence length="283" mass="31585">MSRVAILIACYNRASMTLSVLEMLKQASACAPGHEIKVFLLDDGSTDGTGDLVREKYQNVKIIQGTGSLFWNRGMCAAYTAAASSSSEWDSYALMNDDLVTTPEMFLEILEAHLRENRVRPSIMVGSIESPEGELLYGGYFRLSWFSPLNIKRAQPNPTALTNVDTMNGNLVFVPGAIMNQLGGLNPVYHHAYGDIDLGYRARKIGCDILLYFKVVGATSKNKDIRNILLPLSIASRIKYLFGYPRGIYQYCSFVFDHGCKILLPLYLVNTILNRIKMSIWLS</sequence>
<accession>A0ABV2DCN5</accession>
<keyword evidence="3" id="KW-1185">Reference proteome</keyword>
<dbReference type="Pfam" id="PF00535">
    <property type="entry name" value="Glycos_transf_2"/>
    <property type="match status" value="1"/>
</dbReference>
<name>A0ABV2DCN5_9HYPH</name>
<dbReference type="PANTHER" id="PTHR43179:SF7">
    <property type="entry name" value="RHAMNOSYLTRANSFERASE WBBL"/>
    <property type="match status" value="1"/>
</dbReference>
<dbReference type="InterPro" id="IPR001173">
    <property type="entry name" value="Glyco_trans_2-like"/>
</dbReference>
<dbReference type="PANTHER" id="PTHR43179">
    <property type="entry name" value="RHAMNOSYLTRANSFERASE WBBL"/>
    <property type="match status" value="1"/>
</dbReference>
<feature type="domain" description="Glycosyltransferase 2-like" evidence="1">
    <location>
        <begin position="6"/>
        <end position="139"/>
    </location>
</feature>
<comment type="caution">
    <text evidence="2">The sequence shown here is derived from an EMBL/GenBank/DDBJ whole genome shotgun (WGS) entry which is preliminary data.</text>
</comment>
<evidence type="ECO:0000259" key="1">
    <source>
        <dbReference type="Pfam" id="PF00535"/>
    </source>
</evidence>